<dbReference type="Pfam" id="PF00583">
    <property type="entry name" value="Acetyltransf_1"/>
    <property type="match status" value="2"/>
</dbReference>
<dbReference type="AlphaFoldDB" id="A0A0D5NIF2"/>
<dbReference type="OrthoDB" id="2861902at2"/>
<dbReference type="CDD" id="cd04301">
    <property type="entry name" value="NAT_SF"/>
    <property type="match status" value="2"/>
</dbReference>
<dbReference type="InterPro" id="IPR000182">
    <property type="entry name" value="GNAT_dom"/>
</dbReference>
<gene>
    <name evidence="2" type="ORF">VN24_09345</name>
</gene>
<dbReference type="InterPro" id="IPR050276">
    <property type="entry name" value="MshD_Acetyltransferase"/>
</dbReference>
<keyword evidence="3" id="KW-1185">Reference proteome</keyword>
<evidence type="ECO:0000259" key="1">
    <source>
        <dbReference type="PROSITE" id="PS51186"/>
    </source>
</evidence>
<evidence type="ECO:0000313" key="2">
    <source>
        <dbReference type="EMBL" id="AJY74752.1"/>
    </source>
</evidence>
<dbReference type="KEGG" id="pbj:VN24_09345"/>
<accession>A0A0D5NIF2</accession>
<reference evidence="3" key="2">
    <citation type="submission" date="2015-03" db="EMBL/GenBank/DDBJ databases">
        <title>Genome sequence of Paenibacillus beijingensis strain DSM 24997T.</title>
        <authorList>
            <person name="Kwak Y."/>
            <person name="Shin J.-H."/>
        </authorList>
    </citation>
    <scope>NUCLEOTIDE SEQUENCE [LARGE SCALE GENOMIC DNA]</scope>
    <source>
        <strain evidence="3">DSM 24997</strain>
    </source>
</reference>
<dbReference type="EMBL" id="CP011058">
    <property type="protein sequence ID" value="AJY74752.1"/>
    <property type="molecule type" value="Genomic_DNA"/>
</dbReference>
<proteinExistence type="predicted"/>
<dbReference type="PROSITE" id="PS51186">
    <property type="entry name" value="GNAT"/>
    <property type="match status" value="2"/>
</dbReference>
<dbReference type="PATRIC" id="fig|1126833.4.peg.2068"/>
<dbReference type="GO" id="GO:0016747">
    <property type="term" value="F:acyltransferase activity, transferring groups other than amino-acyl groups"/>
    <property type="evidence" value="ECO:0007669"/>
    <property type="project" value="InterPro"/>
</dbReference>
<organism evidence="2 3">
    <name type="scientific">Paenibacillus beijingensis</name>
    <dbReference type="NCBI Taxonomy" id="1126833"/>
    <lineage>
        <taxon>Bacteria</taxon>
        <taxon>Bacillati</taxon>
        <taxon>Bacillota</taxon>
        <taxon>Bacilli</taxon>
        <taxon>Bacillales</taxon>
        <taxon>Paenibacillaceae</taxon>
        <taxon>Paenibacillus</taxon>
    </lineage>
</organism>
<feature type="domain" description="N-acetyltransferase" evidence="1">
    <location>
        <begin position="1"/>
        <end position="153"/>
    </location>
</feature>
<feature type="domain" description="N-acetyltransferase" evidence="1">
    <location>
        <begin position="174"/>
        <end position="320"/>
    </location>
</feature>
<protein>
    <submittedName>
        <fullName evidence="2">Acetyltransferase</fullName>
    </submittedName>
</protein>
<dbReference type="RefSeq" id="WP_045670185.1">
    <property type="nucleotide sequence ID" value="NZ_CP011058.1"/>
</dbReference>
<name>A0A0D5NIF2_9BACL</name>
<sequence>MKYENWSSGRLREICELWNKELGGHFPMREELLLQNSIRDVNVLQMGSRLAIDESTDRVVGFIVAKAWQEKAAPPAPAGAGWIQVLLVDSAYRGRGIGSELLRGAEQALIKYGVTKILLGRDPWHYFPGIPKEYPVTREWFEAKGYRNDRRTESDLLNTYGPDLREDLPAFADAEFRLLREGESGALLAFLRRCFPGRWEYEAVQYFERGGKGREFVVAVKEGQIIGFCRINDAHSPFIAQNVYWAPLFADGLGGIGPLGIDSAFRGSGYGLAVVQAGIHFLRQRGIRSIVIDWTTLVSFYGKLNYRVWKSYESYSKPLV</sequence>
<dbReference type="STRING" id="1126833.VN24_09345"/>
<dbReference type="PANTHER" id="PTHR43617">
    <property type="entry name" value="L-AMINO ACID N-ACETYLTRANSFERASE"/>
    <property type="match status" value="1"/>
</dbReference>
<dbReference type="Proteomes" id="UP000032633">
    <property type="component" value="Chromosome"/>
</dbReference>
<evidence type="ECO:0000313" key="3">
    <source>
        <dbReference type="Proteomes" id="UP000032633"/>
    </source>
</evidence>
<dbReference type="HOGENOM" id="CLU_074359_0_0_9"/>
<dbReference type="SUPFAM" id="SSF55729">
    <property type="entry name" value="Acyl-CoA N-acyltransferases (Nat)"/>
    <property type="match status" value="2"/>
</dbReference>
<keyword evidence="2" id="KW-0808">Transferase</keyword>
<dbReference type="InterPro" id="IPR016181">
    <property type="entry name" value="Acyl_CoA_acyltransferase"/>
</dbReference>
<dbReference type="Gene3D" id="3.40.630.30">
    <property type="match status" value="2"/>
</dbReference>
<reference evidence="2 3" key="1">
    <citation type="journal article" date="2015" name="J. Biotechnol.">
        <title>Complete genome sequence of Paenibacillus beijingensis 7188(T) (=DSM 24997(T)), a novel rhizobacterium from jujube garden soil.</title>
        <authorList>
            <person name="Kwak Y."/>
            <person name="Shin J.H."/>
        </authorList>
    </citation>
    <scope>NUCLEOTIDE SEQUENCE [LARGE SCALE GENOMIC DNA]</scope>
    <source>
        <strain evidence="2 3">DSM 24997</strain>
    </source>
</reference>